<dbReference type="Proteomes" id="UP000199400">
    <property type="component" value="Unassembled WGS sequence"/>
</dbReference>
<dbReference type="Pfam" id="PF03682">
    <property type="entry name" value="UPF0158"/>
    <property type="match status" value="1"/>
</dbReference>
<evidence type="ECO:0000313" key="2">
    <source>
        <dbReference type="EMBL" id="SFE26650.1"/>
    </source>
</evidence>
<proteinExistence type="predicted"/>
<dbReference type="InterPro" id="IPR005361">
    <property type="entry name" value="UPF0158"/>
</dbReference>
<accession>A0A1I1Z8J2</accession>
<evidence type="ECO:0000256" key="1">
    <source>
        <dbReference type="SAM" id="MobiDB-lite"/>
    </source>
</evidence>
<keyword evidence="3" id="KW-1185">Reference proteome</keyword>
<dbReference type="RefSeq" id="WP_096332828.1">
    <property type="nucleotide sequence ID" value="NZ_FOMX01000011.1"/>
</dbReference>
<feature type="region of interest" description="Disordered" evidence="1">
    <location>
        <begin position="146"/>
        <end position="176"/>
    </location>
</feature>
<gene>
    <name evidence="2" type="ORF">SAMN02745121_03628</name>
</gene>
<dbReference type="STRING" id="54.SAMN02745121_03628"/>
<protein>
    <submittedName>
        <fullName evidence="2">Uncharacterized protein family (UPF0158)</fullName>
    </submittedName>
</protein>
<sequence length="215" mass="24726">MRVSPEAPIPDWSALETSFEHNAPDHHAYLDLQNGQVVTINDTRPEDEEKRQQIARSTGRFIHLDPASSREQYRWMERFVASVEDPALRERLTLAIDGKGAFRRFKDVLLSYPVERDRWFSYRANLLHIYIDGWLANQDIALGAYPPWGKPEDPPEPNIPLEKPTSERAPGPSETLRRTARDLIDRLPAIELPAAIAYLQYLLDKQPSVHHEPTT</sequence>
<organism evidence="2 3">
    <name type="scientific">Nannocystis exedens</name>
    <dbReference type="NCBI Taxonomy" id="54"/>
    <lineage>
        <taxon>Bacteria</taxon>
        <taxon>Pseudomonadati</taxon>
        <taxon>Myxococcota</taxon>
        <taxon>Polyangia</taxon>
        <taxon>Nannocystales</taxon>
        <taxon>Nannocystaceae</taxon>
        <taxon>Nannocystis</taxon>
    </lineage>
</organism>
<name>A0A1I1Z8J2_9BACT</name>
<evidence type="ECO:0000313" key="3">
    <source>
        <dbReference type="Proteomes" id="UP000199400"/>
    </source>
</evidence>
<dbReference type="AlphaFoldDB" id="A0A1I1Z8J2"/>
<dbReference type="EMBL" id="FOMX01000011">
    <property type="protein sequence ID" value="SFE26650.1"/>
    <property type="molecule type" value="Genomic_DNA"/>
</dbReference>
<dbReference type="OrthoDB" id="9816539at2"/>
<reference evidence="3" key="1">
    <citation type="submission" date="2016-10" db="EMBL/GenBank/DDBJ databases">
        <authorList>
            <person name="Varghese N."/>
            <person name="Submissions S."/>
        </authorList>
    </citation>
    <scope>NUCLEOTIDE SEQUENCE [LARGE SCALE GENOMIC DNA]</scope>
    <source>
        <strain evidence="3">ATCC 25963</strain>
    </source>
</reference>